<proteinExistence type="predicted"/>
<name>A0A517PGE5_9PLAN</name>
<accession>A0A517PGE5</accession>
<organism evidence="1 2">
    <name type="scientific">Gimesia chilikensis</name>
    <dbReference type="NCBI Taxonomy" id="2605989"/>
    <lineage>
        <taxon>Bacteria</taxon>
        <taxon>Pseudomonadati</taxon>
        <taxon>Planctomycetota</taxon>
        <taxon>Planctomycetia</taxon>
        <taxon>Planctomycetales</taxon>
        <taxon>Planctomycetaceae</taxon>
        <taxon>Gimesia</taxon>
    </lineage>
</organism>
<dbReference type="OrthoDB" id="289428at2"/>
<dbReference type="AlphaFoldDB" id="A0A517PGE5"/>
<reference evidence="1 2" key="1">
    <citation type="submission" date="2019-02" db="EMBL/GenBank/DDBJ databases">
        <title>Deep-cultivation of Planctomycetes and their phenomic and genomic characterization uncovers novel biology.</title>
        <authorList>
            <person name="Wiegand S."/>
            <person name="Jogler M."/>
            <person name="Boedeker C."/>
            <person name="Pinto D."/>
            <person name="Vollmers J."/>
            <person name="Rivas-Marin E."/>
            <person name="Kohn T."/>
            <person name="Peeters S.H."/>
            <person name="Heuer A."/>
            <person name="Rast P."/>
            <person name="Oberbeckmann S."/>
            <person name="Bunk B."/>
            <person name="Jeske O."/>
            <person name="Meyerdierks A."/>
            <person name="Storesund J.E."/>
            <person name="Kallscheuer N."/>
            <person name="Luecker S."/>
            <person name="Lage O.M."/>
            <person name="Pohl T."/>
            <person name="Merkel B.J."/>
            <person name="Hornburger P."/>
            <person name="Mueller R.-W."/>
            <person name="Bruemmer F."/>
            <person name="Labrenz M."/>
            <person name="Spormann A.M."/>
            <person name="Op den Camp H."/>
            <person name="Overmann J."/>
            <person name="Amann R."/>
            <person name="Jetten M.S.M."/>
            <person name="Mascher T."/>
            <person name="Medema M.H."/>
            <person name="Devos D.P."/>
            <person name="Kaster A.-K."/>
            <person name="Ovreas L."/>
            <person name="Rohde M."/>
            <person name="Galperin M.Y."/>
            <person name="Jogler C."/>
        </authorList>
    </citation>
    <scope>NUCLEOTIDE SEQUENCE [LARGE SCALE GENOMIC DNA]</scope>
    <source>
        <strain evidence="1 2">HG66A1</strain>
    </source>
</reference>
<dbReference type="EMBL" id="CP036266">
    <property type="protein sequence ID" value="QDT18453.1"/>
    <property type="molecule type" value="Genomic_DNA"/>
</dbReference>
<evidence type="ECO:0000313" key="2">
    <source>
        <dbReference type="Proteomes" id="UP000320421"/>
    </source>
</evidence>
<protein>
    <submittedName>
        <fullName evidence="1">Uncharacterized protein</fullName>
    </submittedName>
</protein>
<keyword evidence="2" id="KW-1185">Reference proteome</keyword>
<dbReference type="Proteomes" id="UP000320421">
    <property type="component" value="Chromosome"/>
</dbReference>
<evidence type="ECO:0000313" key="1">
    <source>
        <dbReference type="EMBL" id="QDT18453.1"/>
    </source>
</evidence>
<gene>
    <name evidence="1" type="ORF">HG66A1_02140</name>
</gene>
<dbReference type="RefSeq" id="WP_145180016.1">
    <property type="nucleotide sequence ID" value="NZ_CP036266.1"/>
</dbReference>
<sequence>MWSYRLKCPCGFVSNVEGYGRDLFSSPDYYVPVVVDGDEKLHHICIQPREGESEEEFDDRLQSSIEECFAEQFGENATLMTGLGIRGDQIVKCPRCGQKQAKFDFAGF</sequence>